<dbReference type="Proteomes" id="UP001157418">
    <property type="component" value="Unassembled WGS sequence"/>
</dbReference>
<keyword evidence="2" id="KW-1185">Reference proteome</keyword>
<evidence type="ECO:0000313" key="2">
    <source>
        <dbReference type="Proteomes" id="UP001157418"/>
    </source>
</evidence>
<dbReference type="AlphaFoldDB" id="A0AAU9LIA9"/>
<evidence type="ECO:0000313" key="1">
    <source>
        <dbReference type="EMBL" id="CAH1415703.1"/>
    </source>
</evidence>
<dbReference type="EMBL" id="CAKMRJ010000001">
    <property type="protein sequence ID" value="CAH1415703.1"/>
    <property type="molecule type" value="Genomic_DNA"/>
</dbReference>
<reference evidence="1 2" key="1">
    <citation type="submission" date="2022-01" db="EMBL/GenBank/DDBJ databases">
        <authorList>
            <person name="Xiong W."/>
            <person name="Schranz E."/>
        </authorList>
    </citation>
    <scope>NUCLEOTIDE SEQUENCE [LARGE SCALE GENOMIC DNA]</scope>
</reference>
<protein>
    <submittedName>
        <fullName evidence="1">Uncharacterized protein</fullName>
    </submittedName>
</protein>
<proteinExistence type="predicted"/>
<gene>
    <name evidence="1" type="ORF">LVIROSA_LOCUS3527</name>
</gene>
<sequence>MPDEPIRRGGGGGATCRCYPLGFKVFVAIEKGGSGDGYLTVGVGVETATKWRQVVAVGGDGGSDGLLLFRFGLLVDGTASGDESSICYI</sequence>
<organism evidence="1 2">
    <name type="scientific">Lactuca virosa</name>
    <dbReference type="NCBI Taxonomy" id="75947"/>
    <lineage>
        <taxon>Eukaryota</taxon>
        <taxon>Viridiplantae</taxon>
        <taxon>Streptophyta</taxon>
        <taxon>Embryophyta</taxon>
        <taxon>Tracheophyta</taxon>
        <taxon>Spermatophyta</taxon>
        <taxon>Magnoliopsida</taxon>
        <taxon>eudicotyledons</taxon>
        <taxon>Gunneridae</taxon>
        <taxon>Pentapetalae</taxon>
        <taxon>asterids</taxon>
        <taxon>campanulids</taxon>
        <taxon>Asterales</taxon>
        <taxon>Asteraceae</taxon>
        <taxon>Cichorioideae</taxon>
        <taxon>Cichorieae</taxon>
        <taxon>Lactucinae</taxon>
        <taxon>Lactuca</taxon>
    </lineage>
</organism>
<name>A0AAU9LIA9_9ASTR</name>
<accession>A0AAU9LIA9</accession>
<comment type="caution">
    <text evidence="1">The sequence shown here is derived from an EMBL/GenBank/DDBJ whole genome shotgun (WGS) entry which is preliminary data.</text>
</comment>